<dbReference type="STRING" id="1004156.AYP45_06190"/>
<evidence type="ECO:0000313" key="2">
    <source>
        <dbReference type="Proteomes" id="UP000189681"/>
    </source>
</evidence>
<organism evidence="1 2">
    <name type="scientific">Candidatus Brocadia carolinensis</name>
    <dbReference type="NCBI Taxonomy" id="1004156"/>
    <lineage>
        <taxon>Bacteria</taxon>
        <taxon>Pseudomonadati</taxon>
        <taxon>Planctomycetota</taxon>
        <taxon>Candidatus Brocadiia</taxon>
        <taxon>Candidatus Brocadiales</taxon>
        <taxon>Candidatus Brocadiaceae</taxon>
        <taxon>Candidatus Brocadia</taxon>
    </lineage>
</organism>
<name>A0A1V4AV08_9BACT</name>
<gene>
    <name evidence="1" type="ORF">AYP45_06190</name>
</gene>
<dbReference type="SUPFAM" id="SSF116726">
    <property type="entry name" value="TrkA C-terminal domain-like"/>
    <property type="match status" value="1"/>
</dbReference>
<protein>
    <submittedName>
        <fullName evidence="1">Uncharacterized protein</fullName>
    </submittedName>
</protein>
<accession>A0A1V4AV08</accession>
<dbReference type="EMBL" id="AYTS01000055">
    <property type="protein sequence ID" value="OOP56954.1"/>
    <property type="molecule type" value="Genomic_DNA"/>
</dbReference>
<dbReference type="InterPro" id="IPR036721">
    <property type="entry name" value="RCK_C_sf"/>
</dbReference>
<sequence length="40" mass="4524">MKNEIFVKILPASDYKIQEGDILVVVGNSKDIEFFGKPLK</sequence>
<proteinExistence type="predicted"/>
<dbReference type="GO" id="GO:0006813">
    <property type="term" value="P:potassium ion transport"/>
    <property type="evidence" value="ECO:0007669"/>
    <property type="project" value="InterPro"/>
</dbReference>
<dbReference type="Gene3D" id="3.30.70.1450">
    <property type="entry name" value="Regulator of K+ conductance, C-terminal domain"/>
    <property type="match status" value="1"/>
</dbReference>
<reference evidence="1 2" key="1">
    <citation type="journal article" date="2017" name="Water Res.">
        <title>Discovery and metagenomic analysis of an anammox bacterial enrichment related to Candidatus "Brocadia caroliniensis" in a full-scale glycerol-fed nitritation-denitritation separate centrate treatment process.</title>
        <authorList>
            <person name="Park H."/>
            <person name="Brotto A.C."/>
            <person name="van Loosdrecht M.C."/>
            <person name="Chandran K."/>
        </authorList>
    </citation>
    <scope>NUCLEOTIDE SEQUENCE [LARGE SCALE GENOMIC DNA]</scope>
    <source>
        <strain evidence="1">26THWARD</strain>
    </source>
</reference>
<dbReference type="AlphaFoldDB" id="A0A1V4AV08"/>
<comment type="caution">
    <text evidence="1">The sequence shown here is derived from an EMBL/GenBank/DDBJ whole genome shotgun (WGS) entry which is preliminary data.</text>
</comment>
<evidence type="ECO:0000313" key="1">
    <source>
        <dbReference type="EMBL" id="OOP56954.1"/>
    </source>
</evidence>
<dbReference type="Proteomes" id="UP000189681">
    <property type="component" value="Unassembled WGS sequence"/>
</dbReference>